<dbReference type="AlphaFoldDB" id="A0A6S6T0T0"/>
<accession>A0A6S6T0T0</accession>
<protein>
    <submittedName>
        <fullName evidence="1">Uncharacterized protein</fullName>
    </submittedName>
</protein>
<gene>
    <name evidence="1" type="ORF">HELGO_WM258</name>
</gene>
<evidence type="ECO:0000313" key="1">
    <source>
        <dbReference type="EMBL" id="CAA6812192.1"/>
    </source>
</evidence>
<reference evidence="1" key="1">
    <citation type="submission" date="2020-01" db="EMBL/GenBank/DDBJ databases">
        <authorList>
            <person name="Meier V. D."/>
            <person name="Meier V D."/>
        </authorList>
    </citation>
    <scope>NUCLEOTIDE SEQUENCE</scope>
    <source>
        <strain evidence="1">HLG_WM_MAG_01</strain>
    </source>
</reference>
<dbReference type="EMBL" id="CACVAS010000058">
    <property type="protein sequence ID" value="CAA6812192.1"/>
    <property type="molecule type" value="Genomic_DNA"/>
</dbReference>
<proteinExistence type="predicted"/>
<sequence>MGYSKELYLKNANKQENAYIIEDERLDDTKVISINIKKDRTKLDGGNKKEYYYGKR</sequence>
<name>A0A6S6T0T0_9BACT</name>
<organism evidence="1">
    <name type="scientific">uncultured Sulfurovum sp</name>
    <dbReference type="NCBI Taxonomy" id="269237"/>
    <lineage>
        <taxon>Bacteria</taxon>
        <taxon>Pseudomonadati</taxon>
        <taxon>Campylobacterota</taxon>
        <taxon>Epsilonproteobacteria</taxon>
        <taxon>Campylobacterales</taxon>
        <taxon>Sulfurovaceae</taxon>
        <taxon>Sulfurovum</taxon>
        <taxon>environmental samples</taxon>
    </lineage>
</organism>